<evidence type="ECO:0000313" key="4">
    <source>
        <dbReference type="Proteomes" id="UP000197138"/>
    </source>
</evidence>
<feature type="signal peptide" evidence="2">
    <location>
        <begin position="1"/>
        <end position="28"/>
    </location>
</feature>
<reference evidence="6" key="4">
    <citation type="submission" date="2025-04" db="UniProtKB">
        <authorList>
            <consortium name="RefSeq"/>
        </authorList>
    </citation>
    <scope>IDENTIFICATION</scope>
    <source>
        <tissue evidence="6">Leaf</tissue>
    </source>
</reference>
<dbReference type="EMBL" id="MTKT01005809">
    <property type="protein sequence ID" value="OWM64481.1"/>
    <property type="molecule type" value="Genomic_DNA"/>
</dbReference>
<evidence type="ECO:0000313" key="6">
    <source>
        <dbReference type="RefSeq" id="XP_031398309.1"/>
    </source>
</evidence>
<dbReference type="GO" id="GO:0008083">
    <property type="term" value="F:growth factor activity"/>
    <property type="evidence" value="ECO:0007669"/>
    <property type="project" value="InterPro"/>
</dbReference>
<feature type="region of interest" description="Disordered" evidence="1">
    <location>
        <begin position="82"/>
        <end position="208"/>
    </location>
</feature>
<evidence type="ECO:0000256" key="2">
    <source>
        <dbReference type="SAM" id="SignalP"/>
    </source>
</evidence>
<sequence>MMTEIGFTSLFLGLLLFMNCIRDPLAEARTGWGFTQDADITAQTANAEVAVPSQKETIGDFAAAGTSKMGAVGRKMMVDENLNGGSSRTSGIHADDLSNSMKPGDDEQEALKCARTLGNPRREEEAAPNWVRPPSIRISIPATGAIAVDDEQPPPPPSSSSSGTTREKRLDSLEAANEEIVNLMHRDYSRGPPKARRKPPINNHEPSN</sequence>
<proteinExistence type="predicted"/>
<dbReference type="PANTHER" id="PTHR36313:SF7">
    <property type="entry name" value="OS09G0474600 PROTEIN"/>
    <property type="match status" value="1"/>
</dbReference>
<reference evidence="4" key="1">
    <citation type="journal article" date="2017" name="Plant J.">
        <title>The pomegranate (Punica granatum L.) genome and the genomics of punicalagin biosynthesis.</title>
        <authorList>
            <person name="Qin G."/>
            <person name="Xu C."/>
            <person name="Ming R."/>
            <person name="Tang H."/>
            <person name="Guyot R."/>
            <person name="Kramer E.M."/>
            <person name="Hu Y."/>
            <person name="Yi X."/>
            <person name="Qi Y."/>
            <person name="Xu X."/>
            <person name="Gao Z."/>
            <person name="Pan H."/>
            <person name="Jian J."/>
            <person name="Tian Y."/>
            <person name="Yue Z."/>
            <person name="Xu Y."/>
        </authorList>
    </citation>
    <scope>NUCLEOTIDE SEQUENCE [LARGE SCALE GENOMIC DNA]</scope>
    <source>
        <strain evidence="4">cv. Dabenzi</strain>
    </source>
</reference>
<feature type="chain" id="PRO_5044568820" evidence="2">
    <location>
        <begin position="29"/>
        <end position="208"/>
    </location>
</feature>
<evidence type="ECO:0000313" key="5">
    <source>
        <dbReference type="Proteomes" id="UP000515151"/>
    </source>
</evidence>
<dbReference type="Proteomes" id="UP000515151">
    <property type="component" value="Chromosome 5"/>
</dbReference>
<name>A0A218VWW3_PUNGR</name>
<keyword evidence="5" id="KW-1185">Reference proteome</keyword>
<organism evidence="3 4">
    <name type="scientific">Punica granatum</name>
    <name type="common">Pomegranate</name>
    <dbReference type="NCBI Taxonomy" id="22663"/>
    <lineage>
        <taxon>Eukaryota</taxon>
        <taxon>Viridiplantae</taxon>
        <taxon>Streptophyta</taxon>
        <taxon>Embryophyta</taxon>
        <taxon>Tracheophyta</taxon>
        <taxon>Spermatophyta</taxon>
        <taxon>Magnoliopsida</taxon>
        <taxon>eudicotyledons</taxon>
        <taxon>Gunneridae</taxon>
        <taxon>Pentapetalae</taxon>
        <taxon>rosids</taxon>
        <taxon>malvids</taxon>
        <taxon>Myrtales</taxon>
        <taxon>Lythraceae</taxon>
        <taxon>Punica</taxon>
    </lineage>
</organism>
<accession>A0A218VWW3</accession>
<protein>
    <submittedName>
        <fullName evidence="6">Uncharacterized protein LOC116208882</fullName>
    </submittedName>
</protein>
<keyword evidence="2" id="KW-0732">Signal</keyword>
<feature type="compositionally biased region" description="Basic and acidic residues" evidence="1">
    <location>
        <begin position="103"/>
        <end position="112"/>
    </location>
</feature>
<reference evidence="3" key="2">
    <citation type="submission" date="2017-06" db="EMBL/GenBank/DDBJ databases">
        <title>The pomegranate genome and the genomics of punicalagin biosynthesis.</title>
        <authorList>
            <person name="Xu C."/>
        </authorList>
    </citation>
    <scope>NUCLEOTIDE SEQUENCE [LARGE SCALE GENOMIC DNA]</scope>
    <source>
        <tissue evidence="3">Fresh leaf</tissue>
    </source>
</reference>
<dbReference type="InterPro" id="IPR038804">
    <property type="entry name" value="RGF3"/>
</dbReference>
<dbReference type="Proteomes" id="UP000197138">
    <property type="component" value="Unassembled WGS sequence"/>
</dbReference>
<dbReference type="PANTHER" id="PTHR36313">
    <property type="entry name" value="ROOT MERISTEM GROWTH FACTOR 2"/>
    <property type="match status" value="1"/>
</dbReference>
<dbReference type="AlphaFoldDB" id="A0A218VWW3"/>
<evidence type="ECO:0000256" key="1">
    <source>
        <dbReference type="SAM" id="MobiDB-lite"/>
    </source>
</evidence>
<dbReference type="OrthoDB" id="1937240at2759"/>
<dbReference type="GeneID" id="116208882"/>
<reference evidence="5" key="3">
    <citation type="journal article" date="2020" name="Plant Biotechnol. J.">
        <title>The pomegranate (Punica granatum L.) draft genome dissects genetic divergence between soft- and hard-seeded cultivars.</title>
        <authorList>
            <person name="Luo X."/>
            <person name="Li H."/>
            <person name="Wu Z."/>
            <person name="Yao W."/>
            <person name="Zhao P."/>
            <person name="Cao D."/>
            <person name="Yu H."/>
            <person name="Li K."/>
            <person name="Poudel K."/>
            <person name="Zhao D."/>
            <person name="Zhang F."/>
            <person name="Xia X."/>
            <person name="Chen L."/>
            <person name="Wang Q."/>
            <person name="Jing D."/>
            <person name="Cao S."/>
        </authorList>
    </citation>
    <scope>NUCLEOTIDE SEQUENCE [LARGE SCALE GENOMIC DNA]</scope>
</reference>
<dbReference type="RefSeq" id="XP_031398309.1">
    <property type="nucleotide sequence ID" value="XM_031542449.1"/>
</dbReference>
<evidence type="ECO:0000313" key="3">
    <source>
        <dbReference type="EMBL" id="OWM64481.1"/>
    </source>
</evidence>
<gene>
    <name evidence="6" type="primary">LOC116208882</name>
    <name evidence="3" type="ORF">CDL15_Pgr020448</name>
</gene>
<dbReference type="GO" id="GO:0010082">
    <property type="term" value="P:regulation of root meristem growth"/>
    <property type="evidence" value="ECO:0007669"/>
    <property type="project" value="InterPro"/>
</dbReference>